<dbReference type="eggNOG" id="arCOG04238">
    <property type="taxonomic scope" value="Archaea"/>
</dbReference>
<dbReference type="Proteomes" id="UP000009231">
    <property type="component" value="Chromosome"/>
</dbReference>
<accession>F6D495</accession>
<dbReference type="STRING" id="868131.MSWAN_1073"/>
<protein>
    <submittedName>
        <fullName evidence="1">Triphosphoribosyl-dephospho-CoA protein</fullName>
    </submittedName>
</protein>
<proteinExistence type="predicted"/>
<sequence length="339" mass="36921">MDPNFVAKTAQIASVLEVSGHPKPGNVHRTHDFDDMVFEDFLISGVVIGDTMKKAAKIGLKYKDNPESFHKIKLGKLIKTAVIETNKWIANNTNLGIVMLLTPISAAAGMIGSLEDLNEDTDKSCSNSSKNCSNNSIGKGCSKETDITNLRKNIGLIMDSTTSDDAVNLYDAINIADAGGMGERDELDVGSDAAKDELIEKDINMFDVLDISAEWDMLSYELTNKMPVTFETGFPVFRSVKSDYDINKATVQTFLTILSKYPDTLISRKYGEEKAKAVSKGAQAVLNNGGILADGLGLVERFDDKLVKNKLNPGTTADLTASSIMVALLDEFEIYNRVI</sequence>
<dbReference type="PANTHER" id="PTHR42280">
    <property type="entry name" value="CITG FAMILY PROTEIN"/>
    <property type="match status" value="1"/>
</dbReference>
<dbReference type="KEGG" id="mew:MSWAN_1073"/>
<reference evidence="1 2" key="1">
    <citation type="journal article" date="2014" name="Int. J. Syst. Evol. Microbiol.">
        <title>Methanobacterium paludis sp. nov. and a novel strain of Methanobacterium lacus isolated from northern peatlands.</title>
        <authorList>
            <person name="Cadillo-Quiroz H."/>
            <person name="Brauer S.L."/>
            <person name="Goodson N."/>
            <person name="Yavitt J.B."/>
            <person name="Zinder S.H."/>
        </authorList>
    </citation>
    <scope>NUCLEOTIDE SEQUENCE [LARGE SCALE GENOMIC DNA]</scope>
    <source>
        <strain evidence="2">DSM 25820 / JCM 18151 / SWAN1</strain>
    </source>
</reference>
<evidence type="ECO:0000313" key="1">
    <source>
        <dbReference type="EMBL" id="AEG18094.1"/>
    </source>
</evidence>
<dbReference type="Pfam" id="PF01874">
    <property type="entry name" value="CitG"/>
    <property type="match status" value="1"/>
</dbReference>
<dbReference type="Gene3D" id="1.10.4200.10">
    <property type="entry name" value="Triphosphoribosyl-dephospho-CoA protein"/>
    <property type="match status" value="1"/>
</dbReference>
<dbReference type="OrthoDB" id="85890at2157"/>
<dbReference type="GeneID" id="10668577"/>
<keyword evidence="2" id="KW-1185">Reference proteome</keyword>
<dbReference type="HOGENOM" id="CLU_063627_0_0_2"/>
<dbReference type="PANTHER" id="PTHR42280:SF1">
    <property type="entry name" value="CITG FAMILY PROTEIN"/>
    <property type="match status" value="1"/>
</dbReference>
<gene>
    <name evidence="1" type="ordered locus">MSWAN_1073</name>
</gene>
<dbReference type="AlphaFoldDB" id="F6D495"/>
<name>F6D495_METPW</name>
<organism evidence="1 2">
    <name type="scientific">Methanobacterium paludis (strain DSM 25820 / JCM 18151 / SWAN1)</name>
    <dbReference type="NCBI Taxonomy" id="868131"/>
    <lineage>
        <taxon>Archaea</taxon>
        <taxon>Methanobacteriati</taxon>
        <taxon>Methanobacteriota</taxon>
        <taxon>Methanomada group</taxon>
        <taxon>Methanobacteria</taxon>
        <taxon>Methanobacteriales</taxon>
        <taxon>Methanobacteriaceae</taxon>
        <taxon>Methanobacterium</taxon>
    </lineage>
</organism>
<dbReference type="GO" id="GO:0046917">
    <property type="term" value="F:triphosphoribosyl-dephospho-CoA synthase activity"/>
    <property type="evidence" value="ECO:0007669"/>
    <property type="project" value="InterPro"/>
</dbReference>
<dbReference type="GO" id="GO:0005524">
    <property type="term" value="F:ATP binding"/>
    <property type="evidence" value="ECO:0007669"/>
    <property type="project" value="InterPro"/>
</dbReference>
<dbReference type="RefSeq" id="WP_013825596.1">
    <property type="nucleotide sequence ID" value="NC_015574.1"/>
</dbReference>
<dbReference type="EMBL" id="CP002772">
    <property type="protein sequence ID" value="AEG18094.1"/>
    <property type="molecule type" value="Genomic_DNA"/>
</dbReference>
<dbReference type="InterPro" id="IPR002736">
    <property type="entry name" value="CitG"/>
</dbReference>
<evidence type="ECO:0000313" key="2">
    <source>
        <dbReference type="Proteomes" id="UP000009231"/>
    </source>
</evidence>